<accession>A0ABD6E5K8</accession>
<dbReference type="InterPro" id="IPR026983">
    <property type="entry name" value="DHC"/>
</dbReference>
<evidence type="ECO:0000313" key="3">
    <source>
        <dbReference type="Proteomes" id="UP001608902"/>
    </source>
</evidence>
<dbReference type="AlphaFoldDB" id="A0ABD6E5K8"/>
<dbReference type="Gene3D" id="1.20.920.20">
    <property type="match status" value="1"/>
</dbReference>
<reference evidence="2 3" key="1">
    <citation type="submission" date="2024-08" db="EMBL/GenBank/DDBJ databases">
        <title>Gnathostoma spinigerum genome.</title>
        <authorList>
            <person name="Gonzalez-Bertolin B."/>
            <person name="Monzon S."/>
            <person name="Zaballos A."/>
            <person name="Jimenez P."/>
            <person name="Dekumyoy P."/>
            <person name="Varona S."/>
            <person name="Cuesta I."/>
            <person name="Sumanam S."/>
            <person name="Adisakwattana P."/>
            <person name="Gasser R.B."/>
            <person name="Hernandez-Gonzalez A."/>
            <person name="Young N.D."/>
            <person name="Perteguer M.J."/>
        </authorList>
    </citation>
    <scope>NUCLEOTIDE SEQUENCE [LARGE SCALE GENOMIC DNA]</scope>
    <source>
        <strain evidence="2">AL3</strain>
        <tissue evidence="2">Liver</tissue>
    </source>
</reference>
<dbReference type="PANTHER" id="PTHR45703:SF36">
    <property type="entry name" value="DYNEIN HEAVY CHAIN, CYTOPLASMIC"/>
    <property type="match status" value="1"/>
</dbReference>
<organism evidence="2 3">
    <name type="scientific">Gnathostoma spinigerum</name>
    <dbReference type="NCBI Taxonomy" id="75299"/>
    <lineage>
        <taxon>Eukaryota</taxon>
        <taxon>Metazoa</taxon>
        <taxon>Ecdysozoa</taxon>
        <taxon>Nematoda</taxon>
        <taxon>Chromadorea</taxon>
        <taxon>Rhabditida</taxon>
        <taxon>Spirurina</taxon>
        <taxon>Gnathostomatomorpha</taxon>
        <taxon>Gnathostomatoidea</taxon>
        <taxon>Gnathostomatidae</taxon>
        <taxon>Gnathostoma</taxon>
    </lineage>
</organism>
<gene>
    <name evidence="2" type="ORF">AB6A40_001121</name>
</gene>
<protein>
    <recommendedName>
        <fullName evidence="4">Dynein heavy chain coiled coil stalk domain-containing protein</fullName>
    </recommendedName>
</protein>
<keyword evidence="1" id="KW-0175">Coiled coil</keyword>
<feature type="coiled-coil region" evidence="1">
    <location>
        <begin position="107"/>
        <end position="169"/>
    </location>
</feature>
<evidence type="ECO:0000313" key="2">
    <source>
        <dbReference type="EMBL" id="MFH4974412.1"/>
    </source>
</evidence>
<comment type="caution">
    <text evidence="2">The sequence shown here is derived from an EMBL/GenBank/DDBJ whole genome shotgun (WGS) entry which is preliminary data.</text>
</comment>
<name>A0ABD6E5K8_9BILA</name>
<feature type="coiled-coil region" evidence="1">
    <location>
        <begin position="306"/>
        <end position="340"/>
    </location>
</feature>
<sequence length="427" mass="49183">MIIQRLNEVEEEEMCLRIFDNFKLEREIKRTADELLHILLRITMQTGIYDMNSHSSTRFLYFLANNFAKEYAEQSRMLNDFIDTLQRTEQTVDDILKLSKSGGTDSLEELQSKLSKSQDDLNILNADIEAEKTSLEDAQQAFSEEEKCYAEETKQCTLLLEEIENALKEPQMLYAEKYQRLLKQPNSEYKRLAGIKIPLLGTRLAVECVFHMVDPDFQPAKNSLGTWFLLQKHIDYHLRNKLLSFNAEKLTGVQIKILKKKITCREFKAAKIAGDSQLAAVMSEWIAAAFELAKISGELTLKKTVLQQLQLNRNDREDKIASLEKRIRESSQKLGELNGLKLGLEKMVQMNHQIVNYRQRGQSIISSLQESSHRFKLKLEELTGKRSNVFGNAILLSACKVFLLDLTTTQREESSPFSSLHLYLTDD</sequence>
<dbReference type="PANTHER" id="PTHR45703">
    <property type="entry name" value="DYNEIN HEAVY CHAIN"/>
    <property type="match status" value="1"/>
</dbReference>
<evidence type="ECO:0000256" key="1">
    <source>
        <dbReference type="SAM" id="Coils"/>
    </source>
</evidence>
<evidence type="ECO:0008006" key="4">
    <source>
        <dbReference type="Google" id="ProtNLM"/>
    </source>
</evidence>
<dbReference type="Proteomes" id="UP001608902">
    <property type="component" value="Unassembled WGS sequence"/>
</dbReference>
<proteinExistence type="predicted"/>
<keyword evidence="3" id="KW-1185">Reference proteome</keyword>
<dbReference type="EMBL" id="JBGFUD010000380">
    <property type="protein sequence ID" value="MFH4974412.1"/>
    <property type="molecule type" value="Genomic_DNA"/>
</dbReference>